<dbReference type="RefSeq" id="WP_277863201.1">
    <property type="nucleotide sequence ID" value="NZ_JARRAG010000002.1"/>
</dbReference>
<accession>A0ABT6FHP5</accession>
<dbReference type="PIRSF" id="PIRSF014728">
    <property type="entry name" value="PqaA"/>
    <property type="match status" value="1"/>
</dbReference>
<dbReference type="InterPro" id="IPR009199">
    <property type="entry name" value="PhoPQ-act_pathogen-rel_PqaA"/>
</dbReference>
<dbReference type="Gene3D" id="3.40.50.1820">
    <property type="entry name" value="alpha/beta hydrolase"/>
    <property type="match status" value="1"/>
</dbReference>
<feature type="signal peptide" evidence="1">
    <location>
        <begin position="1"/>
        <end position="24"/>
    </location>
</feature>
<comment type="caution">
    <text evidence="2">The sequence shown here is derived from an EMBL/GenBank/DDBJ whole genome shotgun (WGS) entry which is preliminary data.</text>
</comment>
<protein>
    <submittedName>
        <fullName evidence="2">PhoPQ-activated protein PqaA family protein</fullName>
    </submittedName>
</protein>
<feature type="chain" id="PRO_5045882720" evidence="1">
    <location>
        <begin position="25"/>
        <end position="458"/>
    </location>
</feature>
<keyword evidence="3" id="KW-1185">Reference proteome</keyword>
<sequence>MRFFPHRGSLVAPLFAVAAGLVFAASPCRADLDEYVKKPDPAFAWKQVEEQETPAGKVTALQLTSQVWQGITWTHSLRIYEAGKPDHDDAVLLFITGGSTGNKPGPDMEMLALTLSKLCGSRVALLSQVPNQPLLGDKKEDELIAETFIRYLETKDENWPLLFPMAKSAVKAMDAVQAWAKEKRKVDVTRFVVTGASKRGWTTWLTAAVDDRVIALAPMVIVMLNIGTQGPNQLDVWGNYSEQIDDYVKRGLMEEVKTGPGTKLWQMVDPFTFRERLAKKPKFLLNGTNDRYWTLNALDLYWDELVGPKYLMELPNAGHGLDGDRSWVFNGLGAFFRSSVTGRPMPKLDWKLEPAAKNQYTLKVSADPPPKSARLWSAESKNRDFRESKWTSSPLEPGAIVSAVVTAPESGGKAVFADLEYEVDGLSYHLTTSFFEPGLGAKVKKKELKVEPVGAATP</sequence>
<proteinExistence type="predicted"/>
<organism evidence="2 3">
    <name type="scientific">Paludisphaera mucosa</name>
    <dbReference type="NCBI Taxonomy" id="3030827"/>
    <lineage>
        <taxon>Bacteria</taxon>
        <taxon>Pseudomonadati</taxon>
        <taxon>Planctomycetota</taxon>
        <taxon>Planctomycetia</taxon>
        <taxon>Isosphaerales</taxon>
        <taxon>Isosphaeraceae</taxon>
        <taxon>Paludisphaera</taxon>
    </lineage>
</organism>
<dbReference type="Proteomes" id="UP001216907">
    <property type="component" value="Unassembled WGS sequence"/>
</dbReference>
<gene>
    <name evidence="2" type="ORF">PZE19_24325</name>
</gene>
<reference evidence="2 3" key="1">
    <citation type="submission" date="2023-03" db="EMBL/GenBank/DDBJ databases">
        <title>Paludisphaera mucosa sp. nov. a novel planctomycete from northern fen.</title>
        <authorList>
            <person name="Ivanova A."/>
        </authorList>
    </citation>
    <scope>NUCLEOTIDE SEQUENCE [LARGE SCALE GENOMIC DNA]</scope>
    <source>
        <strain evidence="2 3">Pla2</strain>
    </source>
</reference>
<evidence type="ECO:0000313" key="2">
    <source>
        <dbReference type="EMBL" id="MDG3006910.1"/>
    </source>
</evidence>
<dbReference type="SUPFAM" id="SSF53474">
    <property type="entry name" value="alpha/beta-Hydrolases"/>
    <property type="match status" value="1"/>
</dbReference>
<evidence type="ECO:0000256" key="1">
    <source>
        <dbReference type="SAM" id="SignalP"/>
    </source>
</evidence>
<keyword evidence="1" id="KW-0732">Signal</keyword>
<dbReference type="Pfam" id="PF10142">
    <property type="entry name" value="PhoPQ_related"/>
    <property type="match status" value="1"/>
</dbReference>
<evidence type="ECO:0000313" key="3">
    <source>
        <dbReference type="Proteomes" id="UP001216907"/>
    </source>
</evidence>
<dbReference type="EMBL" id="JARRAG010000002">
    <property type="protein sequence ID" value="MDG3006910.1"/>
    <property type="molecule type" value="Genomic_DNA"/>
</dbReference>
<dbReference type="PANTHER" id="PTHR31497">
    <property type="entry name" value="AUTOCRINE PROLIFERATION REPRESSOR PROTEIN A"/>
    <property type="match status" value="1"/>
</dbReference>
<dbReference type="InterPro" id="IPR029058">
    <property type="entry name" value="AB_hydrolase_fold"/>
</dbReference>
<dbReference type="PANTHER" id="PTHR31497:SF0">
    <property type="entry name" value="AUTOCRINE PROLIFERATION REPRESSOR PROTEIN A"/>
    <property type="match status" value="1"/>
</dbReference>
<name>A0ABT6FHP5_9BACT</name>